<dbReference type="RefSeq" id="WP_045828263.1">
    <property type="nucleotide sequence ID" value="NZ_JZRB01000007.1"/>
</dbReference>
<organism evidence="2 3">
    <name type="scientific">Luteibacter yeojuensis</name>
    <dbReference type="NCBI Taxonomy" id="345309"/>
    <lineage>
        <taxon>Bacteria</taxon>
        <taxon>Pseudomonadati</taxon>
        <taxon>Pseudomonadota</taxon>
        <taxon>Gammaproteobacteria</taxon>
        <taxon>Lysobacterales</taxon>
        <taxon>Rhodanobacteraceae</taxon>
        <taxon>Luteibacter</taxon>
    </lineage>
</organism>
<dbReference type="EMBL" id="JZRB01000007">
    <property type="protein sequence ID" value="KJV36521.1"/>
    <property type="molecule type" value="Genomic_DNA"/>
</dbReference>
<keyword evidence="3" id="KW-1185">Reference proteome</keyword>
<evidence type="ECO:0000313" key="2">
    <source>
        <dbReference type="EMBL" id="KJV36521.1"/>
    </source>
</evidence>
<sequence length="228" mass="24773">MTDTAIDGDIKPTTVASYLRRHPEFLTEYPELANQLVLPSANGPAASLAVHQLRTLREKNAELETRLRELSSIAGDNETLMRRVHGLMLALLGAADIEETVRSVVRRLTDDFKSERVRLVFFGDLAGLPDEPWLLREPRGASGLPEFASFLAHGDPVAGRLAPDKLHRLFGDAAPDVRSAALMRIGPDALLAIGSGDSNRFHPGMGTLFLDMISTTVGSAIERARKAA</sequence>
<dbReference type="InterPro" id="IPR029016">
    <property type="entry name" value="GAF-like_dom_sf"/>
</dbReference>
<accession>A0A0F3KZC2</accession>
<dbReference type="Gene3D" id="3.30.450.40">
    <property type="match status" value="1"/>
</dbReference>
<evidence type="ECO:0008006" key="4">
    <source>
        <dbReference type="Google" id="ProtNLM"/>
    </source>
</evidence>
<evidence type="ECO:0000313" key="3">
    <source>
        <dbReference type="Proteomes" id="UP000033651"/>
    </source>
</evidence>
<name>A0A0F3KZC2_9GAMM</name>
<reference evidence="2 3" key="1">
    <citation type="submission" date="2015-03" db="EMBL/GenBank/DDBJ databases">
        <title>Draft genome sequence of Luteibacter yeojuensis strain SU11.</title>
        <authorList>
            <person name="Sulaiman J."/>
            <person name="Priya K."/>
            <person name="Chan K.-G."/>
        </authorList>
    </citation>
    <scope>NUCLEOTIDE SEQUENCE [LARGE SCALE GENOMIC DNA]</scope>
    <source>
        <strain evidence="2 3">SU11</strain>
    </source>
</reference>
<feature type="coiled-coil region" evidence="1">
    <location>
        <begin position="46"/>
        <end position="73"/>
    </location>
</feature>
<dbReference type="PANTHER" id="PTHR38765:SF1">
    <property type="entry name" value="DUF484 DOMAIN-CONTAINING PROTEIN"/>
    <property type="match status" value="1"/>
</dbReference>
<evidence type="ECO:0000256" key="1">
    <source>
        <dbReference type="SAM" id="Coils"/>
    </source>
</evidence>
<dbReference type="PATRIC" id="fig|345309.4.peg.3806"/>
<keyword evidence="1" id="KW-0175">Coiled coil</keyword>
<protein>
    <recommendedName>
        <fullName evidence="4">DUF484 family protein</fullName>
    </recommendedName>
</protein>
<gene>
    <name evidence="2" type="ORF">VI08_04015</name>
</gene>
<dbReference type="Proteomes" id="UP000033651">
    <property type="component" value="Unassembled WGS sequence"/>
</dbReference>
<comment type="caution">
    <text evidence="2">The sequence shown here is derived from an EMBL/GenBank/DDBJ whole genome shotgun (WGS) entry which is preliminary data.</text>
</comment>
<dbReference type="OrthoDB" id="8525200at2"/>
<dbReference type="Pfam" id="PF04340">
    <property type="entry name" value="DUF484"/>
    <property type="match status" value="1"/>
</dbReference>
<dbReference type="PANTHER" id="PTHR38765">
    <property type="entry name" value="DUF484 DOMAIN-CONTAINING PROTEIN"/>
    <property type="match status" value="1"/>
</dbReference>
<dbReference type="AlphaFoldDB" id="A0A0F3KZC2"/>
<proteinExistence type="predicted"/>
<dbReference type="InterPro" id="IPR007435">
    <property type="entry name" value="DUF484"/>
</dbReference>